<name>A0ABX0UXI0_9HYPH</name>
<dbReference type="HAMAP" id="MF_01665">
    <property type="entry name" value="HemeA_synth_type2"/>
    <property type="match status" value="1"/>
</dbReference>
<evidence type="ECO:0000313" key="13">
    <source>
        <dbReference type="EMBL" id="NIJ56305.1"/>
    </source>
</evidence>
<feature type="transmembrane region" description="Helical" evidence="12">
    <location>
        <begin position="24"/>
        <end position="44"/>
    </location>
</feature>
<dbReference type="PANTHER" id="PTHR23289:SF2">
    <property type="entry name" value="CYTOCHROME C OXIDASE ASSEMBLY PROTEIN COX15 HOMOLOG"/>
    <property type="match status" value="1"/>
</dbReference>
<dbReference type="EC" id="1.17.99.9" evidence="12"/>
<keyword evidence="7 12" id="KW-0408">Iron</keyword>
<feature type="transmembrane region" description="Helical" evidence="12">
    <location>
        <begin position="213"/>
        <end position="233"/>
    </location>
</feature>
<comment type="function">
    <text evidence="12">Catalyzes the conversion of heme O to heme A by two successive hydroxylations of the methyl group at C8. The first hydroxylation forms heme I, the second hydroxylation results in an unstable dihydroxymethyl group, which spontaneously dehydrates, resulting in the formyl group of heme A.</text>
</comment>
<accession>A0ABX0UXI0</accession>
<keyword evidence="8 12" id="KW-0350">Heme biosynthesis</keyword>
<feature type="transmembrane region" description="Helical" evidence="12">
    <location>
        <begin position="306"/>
        <end position="325"/>
    </location>
</feature>
<evidence type="ECO:0000256" key="4">
    <source>
        <dbReference type="ARBA" id="ARBA00022723"/>
    </source>
</evidence>
<evidence type="ECO:0000256" key="5">
    <source>
        <dbReference type="ARBA" id="ARBA00022989"/>
    </source>
</evidence>
<protein>
    <recommendedName>
        <fullName evidence="12">Heme A synthase</fullName>
        <shortName evidence="12">HAS</shortName>
        <ecNumber evidence="12">1.17.99.9</ecNumber>
    </recommendedName>
    <alternativeName>
        <fullName evidence="12">Cytochrome aa3-controlling protein</fullName>
    </alternativeName>
</protein>
<evidence type="ECO:0000256" key="11">
    <source>
        <dbReference type="ARBA" id="ARBA00048044"/>
    </source>
</evidence>
<sequence length="367" mass="39795">MTISTFPPSVAVAEKMADPTRRSVRIWLGMVAALIVLMVIVGGATRLTGSGLSITEWRPVTGMLLPLTETSWLAEFEKYRATPQYQLLNHGMTLGEFQFIYLWEWGHRQLGRLIGFIYLLPLLWFAYRGVVRGRFLATLLAIGLLGGAQGGIGWIMVASGLEPGMTAVAPIKLMLHLVAACGLFVAVVWIAVGLRDRHARIAVPARLRITGSIAVAAILVQIALGALVAGLNAGMSFNTWPLMAERLIPDSFTLLQVSPWWRNLVESTALVQFNHRVGAYLLLALVVWHAIDAARAAPGSKTVRMARVLAGLVLAQAAIGIMTLLLFAPLWAALLHQAMAVLLLGHAVAHRRMMSPARVFPVQPASA</sequence>
<dbReference type="EMBL" id="JAASQI010000001">
    <property type="protein sequence ID" value="NIJ56305.1"/>
    <property type="molecule type" value="Genomic_DNA"/>
</dbReference>
<evidence type="ECO:0000256" key="8">
    <source>
        <dbReference type="ARBA" id="ARBA00023133"/>
    </source>
</evidence>
<keyword evidence="3 12" id="KW-0812">Transmembrane</keyword>
<dbReference type="InterPro" id="IPR023754">
    <property type="entry name" value="HemeA_Synthase_type2"/>
</dbReference>
<feature type="transmembrane region" description="Helical" evidence="12">
    <location>
        <begin position="173"/>
        <end position="192"/>
    </location>
</feature>
<dbReference type="PANTHER" id="PTHR23289">
    <property type="entry name" value="CYTOCHROME C OXIDASE ASSEMBLY PROTEIN COX15"/>
    <property type="match status" value="1"/>
</dbReference>
<comment type="catalytic activity">
    <reaction evidence="11">
        <text>Fe(II)-heme o + 2 A + H2O = Fe(II)-heme a + 2 AH2</text>
        <dbReference type="Rhea" id="RHEA:63388"/>
        <dbReference type="ChEBI" id="CHEBI:13193"/>
        <dbReference type="ChEBI" id="CHEBI:15377"/>
        <dbReference type="ChEBI" id="CHEBI:17499"/>
        <dbReference type="ChEBI" id="CHEBI:60530"/>
        <dbReference type="ChEBI" id="CHEBI:61715"/>
        <dbReference type="EC" id="1.17.99.9"/>
    </reaction>
    <physiologicalReaction direction="left-to-right" evidence="11">
        <dbReference type="Rhea" id="RHEA:63389"/>
    </physiologicalReaction>
</comment>
<evidence type="ECO:0000256" key="12">
    <source>
        <dbReference type="HAMAP-Rule" id="MF_01665"/>
    </source>
</evidence>
<evidence type="ECO:0000256" key="10">
    <source>
        <dbReference type="ARBA" id="ARBA00044501"/>
    </source>
</evidence>
<evidence type="ECO:0000256" key="7">
    <source>
        <dbReference type="ARBA" id="ARBA00023004"/>
    </source>
</evidence>
<comment type="subcellular location">
    <subcellularLocation>
        <location evidence="12">Cell membrane</location>
        <topology evidence="12">Multi-pass membrane protein</topology>
    </subcellularLocation>
    <subcellularLocation>
        <location evidence="2">Membrane</location>
        <topology evidence="2">Multi-pass membrane protein</topology>
    </subcellularLocation>
</comment>
<evidence type="ECO:0000256" key="6">
    <source>
        <dbReference type="ARBA" id="ARBA00023002"/>
    </source>
</evidence>
<organism evidence="13 14">
    <name type="scientific">Pseudochelatococcus lubricantis</name>
    <dbReference type="NCBI Taxonomy" id="1538102"/>
    <lineage>
        <taxon>Bacteria</taxon>
        <taxon>Pseudomonadati</taxon>
        <taxon>Pseudomonadota</taxon>
        <taxon>Alphaproteobacteria</taxon>
        <taxon>Hyphomicrobiales</taxon>
        <taxon>Chelatococcaceae</taxon>
        <taxon>Pseudochelatococcus</taxon>
    </lineage>
</organism>
<dbReference type="Pfam" id="PF02628">
    <property type="entry name" value="COX15-CtaA"/>
    <property type="match status" value="1"/>
</dbReference>
<dbReference type="InterPro" id="IPR003780">
    <property type="entry name" value="COX15/CtaA_fam"/>
</dbReference>
<dbReference type="RefSeq" id="WP_166947660.1">
    <property type="nucleotide sequence ID" value="NZ_JAASQI010000001.1"/>
</dbReference>
<feature type="transmembrane region" description="Helical" evidence="12">
    <location>
        <begin position="139"/>
        <end position="161"/>
    </location>
</feature>
<evidence type="ECO:0000256" key="3">
    <source>
        <dbReference type="ARBA" id="ARBA00022692"/>
    </source>
</evidence>
<keyword evidence="4 12" id="KW-0479">Metal-binding</keyword>
<comment type="similarity">
    <text evidence="12">Belongs to the COX15/CtaA family. Type 2 subfamily.</text>
</comment>
<comment type="caution">
    <text evidence="12">Lacks conserved residue(s) required for the propagation of feature annotation.</text>
</comment>
<comment type="caution">
    <text evidence="13">The sequence shown here is derived from an EMBL/GenBank/DDBJ whole genome shotgun (WGS) entry which is preliminary data.</text>
</comment>
<comment type="pathway">
    <text evidence="10 12">Porphyrin-containing compound metabolism; heme A biosynthesis; heme A from heme O: step 1/1.</text>
</comment>
<keyword evidence="12" id="KW-1003">Cell membrane</keyword>
<feature type="transmembrane region" description="Helical" evidence="12">
    <location>
        <begin position="110"/>
        <end position="127"/>
    </location>
</feature>
<dbReference type="Proteomes" id="UP001429580">
    <property type="component" value="Unassembled WGS sequence"/>
</dbReference>
<reference evidence="13 14" key="1">
    <citation type="submission" date="2020-03" db="EMBL/GenBank/DDBJ databases">
        <title>Genomic Encyclopedia of Type Strains, Phase IV (KMG-IV): sequencing the most valuable type-strain genomes for metagenomic binning, comparative biology and taxonomic classification.</title>
        <authorList>
            <person name="Goeker M."/>
        </authorList>
    </citation>
    <scope>NUCLEOTIDE SEQUENCE [LARGE SCALE GENOMIC DNA]</scope>
    <source>
        <strain evidence="13 14">DSM 103870</strain>
    </source>
</reference>
<comment type="cofactor">
    <cofactor evidence="1 12">
        <name>heme b</name>
        <dbReference type="ChEBI" id="CHEBI:60344"/>
    </cofactor>
</comment>
<comment type="subunit">
    <text evidence="12">Interacts with CtaB.</text>
</comment>
<evidence type="ECO:0000256" key="9">
    <source>
        <dbReference type="ARBA" id="ARBA00023136"/>
    </source>
</evidence>
<proteinExistence type="inferred from homology"/>
<keyword evidence="5 12" id="KW-1133">Transmembrane helix</keyword>
<keyword evidence="6 12" id="KW-0560">Oxidoreductase</keyword>
<feature type="binding site" description="axial binding residue" evidence="12">
    <location>
        <position position="275"/>
    </location>
    <ligand>
        <name>heme</name>
        <dbReference type="ChEBI" id="CHEBI:30413"/>
    </ligand>
    <ligandPart>
        <name>Fe</name>
        <dbReference type="ChEBI" id="CHEBI:18248"/>
    </ligandPart>
</feature>
<evidence type="ECO:0000313" key="14">
    <source>
        <dbReference type="Proteomes" id="UP001429580"/>
    </source>
</evidence>
<feature type="binding site" description="axial binding residue" evidence="12">
    <location>
        <position position="336"/>
    </location>
    <ligand>
        <name>heme</name>
        <dbReference type="ChEBI" id="CHEBI:30413"/>
    </ligand>
    <ligandPart>
        <name>Fe</name>
        <dbReference type="ChEBI" id="CHEBI:18248"/>
    </ligandPart>
</feature>
<gene>
    <name evidence="12" type="primary">ctaA</name>
    <name evidence="13" type="ORF">FHS82_000118</name>
</gene>
<evidence type="ECO:0000256" key="2">
    <source>
        <dbReference type="ARBA" id="ARBA00004141"/>
    </source>
</evidence>
<keyword evidence="14" id="KW-1185">Reference proteome</keyword>
<evidence type="ECO:0000256" key="1">
    <source>
        <dbReference type="ARBA" id="ARBA00001970"/>
    </source>
</evidence>
<feature type="transmembrane region" description="Helical" evidence="12">
    <location>
        <begin position="277"/>
        <end position="294"/>
    </location>
</feature>
<keyword evidence="9 12" id="KW-0472">Membrane</keyword>